<keyword evidence="2" id="KW-0560">Oxidoreductase</keyword>
<accession>D4MN55</accession>
<dbReference type="BioCyc" id="ESIR717961:G136L-1973-MONOMER"/>
<dbReference type="PANTHER" id="PTHR43196">
    <property type="entry name" value="SULFATE ADENYLYLTRANSFERASE SUBUNIT 2"/>
    <property type="match status" value="1"/>
</dbReference>
<dbReference type="EC" id="1.8.4.8" evidence="2"/>
<dbReference type="KEGG" id="esr:ES1_23600"/>
<dbReference type="InterPro" id="IPR014729">
    <property type="entry name" value="Rossmann-like_a/b/a_fold"/>
</dbReference>
<dbReference type="Pfam" id="PF01507">
    <property type="entry name" value="PAPS_reduct"/>
    <property type="match status" value="1"/>
</dbReference>
<proteinExistence type="predicted"/>
<reference evidence="2 3" key="1">
    <citation type="submission" date="2010-03" db="EMBL/GenBank/DDBJ databases">
        <title>The genome sequence of Eubacterium siraeum V10Sc8a.</title>
        <authorList>
            <consortium name="metaHIT consortium -- http://www.metahit.eu/"/>
            <person name="Pajon A."/>
            <person name="Turner K."/>
            <person name="Parkhill J."/>
            <person name="Duncan S."/>
            <person name="Flint H."/>
        </authorList>
    </citation>
    <scope>NUCLEOTIDE SEQUENCE [LARGE SCALE GENOMIC DNA]</scope>
    <source>
        <strain evidence="2 3">V10Sc8a</strain>
    </source>
</reference>
<keyword evidence="2" id="KW-0808">Transferase</keyword>
<dbReference type="InterPro" id="IPR050128">
    <property type="entry name" value="Sulfate_adenylyltrnsfr_sub2"/>
</dbReference>
<evidence type="ECO:0000259" key="1">
    <source>
        <dbReference type="PROSITE" id="PS51379"/>
    </source>
</evidence>
<dbReference type="GO" id="GO:0016740">
    <property type="term" value="F:transferase activity"/>
    <property type="evidence" value="ECO:0007669"/>
    <property type="project" value="UniProtKB-KW"/>
</dbReference>
<dbReference type="Gene3D" id="3.40.50.620">
    <property type="entry name" value="HUPs"/>
    <property type="match status" value="1"/>
</dbReference>
<dbReference type="SUPFAM" id="SSF54862">
    <property type="entry name" value="4Fe-4S ferredoxins"/>
    <property type="match status" value="1"/>
</dbReference>
<dbReference type="PATRIC" id="fig|717961.3.peg.2491"/>
<dbReference type="Proteomes" id="UP000007050">
    <property type="component" value="Chromosome"/>
</dbReference>
<dbReference type="AlphaFoldDB" id="D4MN55"/>
<dbReference type="SUPFAM" id="SSF52402">
    <property type="entry name" value="Adenine nucleotide alpha hydrolases-like"/>
    <property type="match status" value="1"/>
</dbReference>
<dbReference type="Gene3D" id="3.30.70.20">
    <property type="match status" value="1"/>
</dbReference>
<dbReference type="InterPro" id="IPR017896">
    <property type="entry name" value="4Fe4S_Fe-S-bd"/>
</dbReference>
<reference evidence="2 3" key="2">
    <citation type="submission" date="2010-03" db="EMBL/GenBank/DDBJ databases">
        <authorList>
            <person name="Pajon A."/>
        </authorList>
    </citation>
    <scope>NUCLEOTIDE SEQUENCE [LARGE SCALE GENOMIC DNA]</scope>
    <source>
        <strain evidence="2 3">V10Sc8a</strain>
    </source>
</reference>
<name>D4MN55_9FIRM</name>
<dbReference type="EMBL" id="FP929059">
    <property type="protein sequence ID" value="CBL35188.1"/>
    <property type="molecule type" value="Genomic_DNA"/>
</dbReference>
<dbReference type="HOGENOM" id="CLU_478906_0_0_9"/>
<dbReference type="InterPro" id="IPR002500">
    <property type="entry name" value="PAPS_reduct_dom"/>
</dbReference>
<feature type="domain" description="4Fe-4S ferredoxin-type" evidence="1">
    <location>
        <begin position="514"/>
        <end position="544"/>
    </location>
</feature>
<evidence type="ECO:0000313" key="3">
    <source>
        <dbReference type="Proteomes" id="UP000007050"/>
    </source>
</evidence>
<protein>
    <submittedName>
        <fullName evidence="2">3'-phosphoadenosine 5'-phosphosulfate sulfotransferase (PAPS reductase)/FAD synthetase and related enzymes</fullName>
        <ecNumber evidence="2">1.8.4.8</ecNumber>
    </submittedName>
</protein>
<dbReference type="PROSITE" id="PS51379">
    <property type="entry name" value="4FE4S_FER_2"/>
    <property type="match status" value="1"/>
</dbReference>
<organism evidence="2 3">
    <name type="scientific">[Eubacterium] siraeum V10Sc8a</name>
    <dbReference type="NCBI Taxonomy" id="717961"/>
    <lineage>
        <taxon>Bacteria</taxon>
        <taxon>Bacillati</taxon>
        <taxon>Bacillota</taxon>
        <taxon>Clostridia</taxon>
        <taxon>Eubacteriales</taxon>
        <taxon>Oscillospiraceae</taxon>
        <taxon>Oscillospiraceae incertae sedis</taxon>
    </lineage>
</organism>
<sequence length="578" mass="66091">MLKEVTIVWCKNCNIETNEKVCPVCGTGTVEDVPVEIYWCKECATPIIHLSSAADKGICPICGQKTRYLSSDLRPVFPEERLLLAILLDKEPTCYMNCSVWAANSRYYIDGKALSISSKTYAEADTDRIAERVTSLSDSIDYNFFNENVACFVKANEHRLSYLKDEAYSFVRQATAKYKEENIVISFSGGKDSTVTADVVTKALSNPSLVHIFGNTTLEFPTTLEYANRYRDSHPLAIFQIAKNDEQVFYDVCEDIGPPARMMRWCCSMFKTGPITRVINSMYRSQQILTFYGIRKSESVSRSKYNRIEDDAESVKIQQQTVASPIFFWKDIDIWLYMLAEDVDFNSAYRLGYDRVGCWCCPNNNQRAQFLSRIYMPDESKKWREFLIGFAKKIGKPDPEIYVDDGKWKARQGGNGLASAGDVKIRFTNCTTEDHAKIYRLVRPFDDELVGMFVPFGKIAPELGKKLLRETIVLETRSNVPILSIQPFNQDGYDYAVKVRTMNVADHDDLQRMVGYQIRKFNACRKCLKCESICRQGAISIIGDNYYIDPDKCVHCKMCMTAKYLDGGCMMEKYLRTK</sequence>
<dbReference type="PANTHER" id="PTHR43196:SF2">
    <property type="entry name" value="PHOSPHOADENOSINE PHOSPHOSULFATE REDUCTASE"/>
    <property type="match status" value="1"/>
</dbReference>
<evidence type="ECO:0000313" key="2">
    <source>
        <dbReference type="EMBL" id="CBL35188.1"/>
    </source>
</evidence>
<dbReference type="GO" id="GO:0004604">
    <property type="term" value="F:phosphoadenylyl-sulfate reductase (thioredoxin) activity"/>
    <property type="evidence" value="ECO:0007669"/>
    <property type="project" value="UniProtKB-EC"/>
</dbReference>
<gene>
    <name evidence="2" type="ORF">ES1_23600</name>
</gene>